<dbReference type="AlphaFoldDB" id="J9FJT4"/>
<dbReference type="InterPro" id="IPR001789">
    <property type="entry name" value="Sig_transdc_resp-reg_receiver"/>
</dbReference>
<evidence type="ECO:0000256" key="1">
    <source>
        <dbReference type="ARBA" id="ARBA00022553"/>
    </source>
</evidence>
<dbReference type="SUPFAM" id="SSF52172">
    <property type="entry name" value="CheY-like"/>
    <property type="match status" value="1"/>
</dbReference>
<comment type="caution">
    <text evidence="3">The sequence shown here is derived from an EMBL/GenBank/DDBJ whole genome shotgun (WGS) entry which is preliminary data.</text>
</comment>
<dbReference type="PROSITE" id="PS50110">
    <property type="entry name" value="RESPONSE_REGULATORY"/>
    <property type="match status" value="1"/>
</dbReference>
<feature type="non-terminal residue" evidence="3">
    <location>
        <position position="98"/>
    </location>
</feature>
<keyword evidence="1" id="KW-0597">Phosphoprotein</keyword>
<dbReference type="InterPro" id="IPR011006">
    <property type="entry name" value="CheY-like_superfamily"/>
</dbReference>
<reference evidence="3" key="1">
    <citation type="journal article" date="2012" name="PLoS ONE">
        <title>Gene sets for utilization of primary and secondary nutrition supplies in the distal gut of endangered iberian lynx.</title>
        <authorList>
            <person name="Alcaide M."/>
            <person name="Messina E."/>
            <person name="Richter M."/>
            <person name="Bargiela R."/>
            <person name="Peplies J."/>
            <person name="Huws S.A."/>
            <person name="Newbold C.J."/>
            <person name="Golyshin P.N."/>
            <person name="Simon M.A."/>
            <person name="Lopez G."/>
            <person name="Yakimov M.M."/>
            <person name="Ferrer M."/>
        </authorList>
    </citation>
    <scope>NUCLEOTIDE SEQUENCE</scope>
</reference>
<dbReference type="EMBL" id="AMCI01009178">
    <property type="protein sequence ID" value="EJW89907.1"/>
    <property type="molecule type" value="Genomic_DNA"/>
</dbReference>
<evidence type="ECO:0000313" key="3">
    <source>
        <dbReference type="EMBL" id="EJW89907.1"/>
    </source>
</evidence>
<feature type="domain" description="Response regulatory" evidence="2">
    <location>
        <begin position="65"/>
        <end position="98"/>
    </location>
</feature>
<accession>J9FJT4</accession>
<dbReference type="PANTHER" id="PTHR43547:SF2">
    <property type="entry name" value="HYBRID SIGNAL TRANSDUCTION HISTIDINE KINASE C"/>
    <property type="match status" value="1"/>
</dbReference>
<gene>
    <name evidence="3" type="ORF">EVA_21986</name>
</gene>
<evidence type="ECO:0000259" key="2">
    <source>
        <dbReference type="PROSITE" id="PS50110"/>
    </source>
</evidence>
<name>J9FJT4_9ZZZZ</name>
<protein>
    <submittedName>
        <fullName evidence="3">Response regulator receiver domain-containing protein</fullName>
    </submittedName>
</protein>
<dbReference type="PANTHER" id="PTHR43547">
    <property type="entry name" value="TWO-COMPONENT HISTIDINE KINASE"/>
    <property type="match status" value="1"/>
</dbReference>
<dbReference type="GO" id="GO:0000155">
    <property type="term" value="F:phosphorelay sensor kinase activity"/>
    <property type="evidence" value="ECO:0007669"/>
    <property type="project" value="TreeGrafter"/>
</dbReference>
<proteinExistence type="predicted"/>
<organism evidence="3">
    <name type="scientific">gut metagenome</name>
    <dbReference type="NCBI Taxonomy" id="749906"/>
    <lineage>
        <taxon>unclassified sequences</taxon>
        <taxon>metagenomes</taxon>
        <taxon>organismal metagenomes</taxon>
    </lineage>
</organism>
<sequence length="98" mass="10690">SKRIIEMQGGSIYAKNNLTAGCSIRILLPLAPEEFGEKKEDRSITTTSTSPTLPIPNEILPKGISILVVEDNADMRAYIRSILQDNYQVQEAANGAEA</sequence>
<dbReference type="Gene3D" id="3.40.50.2300">
    <property type="match status" value="1"/>
</dbReference>
<feature type="non-terminal residue" evidence="3">
    <location>
        <position position="1"/>
    </location>
</feature>